<evidence type="ECO:0000313" key="5">
    <source>
        <dbReference type="Proteomes" id="UP000321558"/>
    </source>
</evidence>
<evidence type="ECO:0000313" key="4">
    <source>
        <dbReference type="EMBL" id="GEN85869.1"/>
    </source>
</evidence>
<gene>
    <name evidence="4" type="ORF">OSO01_06080</name>
</gene>
<name>A0A511ZEJ9_9BACI</name>
<organism evidence="4 5">
    <name type="scientific">Oceanobacillus sojae</name>
    <dbReference type="NCBI Taxonomy" id="582851"/>
    <lineage>
        <taxon>Bacteria</taxon>
        <taxon>Bacillati</taxon>
        <taxon>Bacillota</taxon>
        <taxon>Bacilli</taxon>
        <taxon>Bacillales</taxon>
        <taxon>Bacillaceae</taxon>
        <taxon>Oceanobacillus</taxon>
    </lineage>
</organism>
<dbReference type="PROSITE" id="PS51186">
    <property type="entry name" value="GNAT"/>
    <property type="match status" value="1"/>
</dbReference>
<evidence type="ECO:0000259" key="3">
    <source>
        <dbReference type="PROSITE" id="PS51186"/>
    </source>
</evidence>
<dbReference type="AlphaFoldDB" id="A0A511ZEJ9"/>
<dbReference type="Gene3D" id="3.40.630.30">
    <property type="match status" value="1"/>
</dbReference>
<dbReference type="OrthoDB" id="9789605at2"/>
<keyword evidence="1 4" id="KW-0808">Transferase</keyword>
<keyword evidence="5" id="KW-1185">Reference proteome</keyword>
<dbReference type="PANTHER" id="PTHR43800">
    <property type="entry name" value="PEPTIDYL-LYSINE N-ACETYLTRANSFERASE YJAB"/>
    <property type="match status" value="1"/>
</dbReference>
<reference evidence="4 5" key="1">
    <citation type="submission" date="2019-07" db="EMBL/GenBank/DDBJ databases">
        <title>Whole genome shotgun sequence of Oceanobacillus sojae NBRC 105379.</title>
        <authorList>
            <person name="Hosoyama A."/>
            <person name="Uohara A."/>
            <person name="Ohji S."/>
            <person name="Ichikawa N."/>
        </authorList>
    </citation>
    <scope>NUCLEOTIDE SEQUENCE [LARGE SCALE GENOMIC DNA]</scope>
    <source>
        <strain evidence="4 5">NBRC 105379</strain>
    </source>
</reference>
<feature type="domain" description="N-acetyltransferase" evidence="3">
    <location>
        <begin position="1"/>
        <end position="144"/>
    </location>
</feature>
<evidence type="ECO:0000256" key="2">
    <source>
        <dbReference type="ARBA" id="ARBA00023315"/>
    </source>
</evidence>
<dbReference type="EMBL" id="BJYM01000002">
    <property type="protein sequence ID" value="GEN85869.1"/>
    <property type="molecule type" value="Genomic_DNA"/>
</dbReference>
<comment type="caution">
    <text evidence="4">The sequence shown here is derived from an EMBL/GenBank/DDBJ whole genome shotgun (WGS) entry which is preliminary data.</text>
</comment>
<proteinExistence type="predicted"/>
<dbReference type="InterPro" id="IPR000182">
    <property type="entry name" value="GNAT_dom"/>
</dbReference>
<dbReference type="Pfam" id="PF13673">
    <property type="entry name" value="Acetyltransf_10"/>
    <property type="match status" value="1"/>
</dbReference>
<protein>
    <submittedName>
        <fullName evidence="4">Acetyltransferase</fullName>
    </submittedName>
</protein>
<dbReference type="PANTHER" id="PTHR43800:SF1">
    <property type="entry name" value="PEPTIDYL-LYSINE N-ACETYLTRANSFERASE YJAB"/>
    <property type="match status" value="1"/>
</dbReference>
<dbReference type="GO" id="GO:0016747">
    <property type="term" value="F:acyltransferase activity, transferring groups other than amino-acyl groups"/>
    <property type="evidence" value="ECO:0007669"/>
    <property type="project" value="InterPro"/>
</dbReference>
<dbReference type="Proteomes" id="UP000321558">
    <property type="component" value="Unassembled WGS sequence"/>
</dbReference>
<dbReference type="SUPFAM" id="SSF55729">
    <property type="entry name" value="Acyl-CoA N-acyltransferases (Nat)"/>
    <property type="match status" value="1"/>
</dbReference>
<accession>A0A511ZEJ9</accession>
<dbReference type="InterPro" id="IPR016181">
    <property type="entry name" value="Acyl_CoA_acyltransferase"/>
</dbReference>
<sequence>MRWEKAAKKDYTSLIQLWEKSVLATHDFLKQGDREAIKTEIPTYFPQLELKMWYQDDRFIGFSGVNEKHLEMLFLDPGETGNGFGSNILTSLIENDGIKSVDVNEDNKQAAAFYLKNGFQVISKSKQDDQGRNYPILHLALKKL</sequence>
<evidence type="ECO:0000256" key="1">
    <source>
        <dbReference type="ARBA" id="ARBA00022679"/>
    </source>
</evidence>
<dbReference type="RefSeq" id="WP_147208528.1">
    <property type="nucleotide sequence ID" value="NZ_BJYM01000002.1"/>
</dbReference>
<keyword evidence="2" id="KW-0012">Acyltransferase</keyword>
<dbReference type="STRING" id="582851.GCA_900162665_02819"/>